<evidence type="ECO:0000313" key="2">
    <source>
        <dbReference type="Proteomes" id="UP001589608"/>
    </source>
</evidence>
<accession>A0ABV5MR95</accession>
<dbReference type="EMBL" id="JBHMCA010000090">
    <property type="protein sequence ID" value="MFB9451345.1"/>
    <property type="molecule type" value="Genomic_DNA"/>
</dbReference>
<comment type="caution">
    <text evidence="1">The sequence shown here is derived from an EMBL/GenBank/DDBJ whole genome shotgun (WGS) entry which is preliminary data.</text>
</comment>
<reference evidence="1 2" key="1">
    <citation type="submission" date="2024-09" db="EMBL/GenBank/DDBJ databases">
        <authorList>
            <person name="Sun Q."/>
            <person name="Mori K."/>
        </authorList>
    </citation>
    <scope>NUCLEOTIDE SEQUENCE [LARGE SCALE GENOMIC DNA]</scope>
    <source>
        <strain evidence="1 2">JCM 3307</strain>
    </source>
</reference>
<keyword evidence="2" id="KW-1185">Reference proteome</keyword>
<gene>
    <name evidence="1" type="ORF">ACFFTR_50495</name>
</gene>
<dbReference type="Proteomes" id="UP001589608">
    <property type="component" value="Unassembled WGS sequence"/>
</dbReference>
<organism evidence="1 2">
    <name type="scientific">Dactylosporangium vinaceum</name>
    <dbReference type="NCBI Taxonomy" id="53362"/>
    <lineage>
        <taxon>Bacteria</taxon>
        <taxon>Bacillati</taxon>
        <taxon>Actinomycetota</taxon>
        <taxon>Actinomycetes</taxon>
        <taxon>Micromonosporales</taxon>
        <taxon>Micromonosporaceae</taxon>
        <taxon>Dactylosporangium</taxon>
    </lineage>
</organism>
<name>A0ABV5MR95_9ACTN</name>
<evidence type="ECO:0000313" key="1">
    <source>
        <dbReference type="EMBL" id="MFB9451345.1"/>
    </source>
</evidence>
<proteinExistence type="predicted"/>
<dbReference type="RefSeq" id="WP_223104407.1">
    <property type="nucleotide sequence ID" value="NZ_CP061913.1"/>
</dbReference>
<protein>
    <submittedName>
        <fullName evidence="1">Uncharacterized protein</fullName>
    </submittedName>
</protein>
<sequence length="78" mass="8147">MGTGAALLKALAHGTAGLLAADPGRSSPAHPDRVRALAQRVPVRAGRVRAGGDELYYEVRGGAHPRVHRPHRAGDARP</sequence>